<name>A0A316L145_9FLAO</name>
<evidence type="ECO:0000256" key="2">
    <source>
        <dbReference type="ARBA" id="ARBA00022692"/>
    </source>
</evidence>
<dbReference type="AlphaFoldDB" id="A0A316L145"/>
<dbReference type="RefSeq" id="WP_109660828.1">
    <property type="nucleotide sequence ID" value="NZ_QGEG01000001.1"/>
</dbReference>
<gene>
    <name evidence="6" type="ORF">DKG77_05145</name>
</gene>
<feature type="transmembrane region" description="Helical" evidence="5">
    <location>
        <begin position="36"/>
        <end position="53"/>
    </location>
</feature>
<sequence>MELIEIIGLVAATLTTTAFVPQVYKALKHKSTADVSLTMYIVLLAGLILWVVYGVHHNSLAIILANVVTGGLALAMLILKLIHK</sequence>
<comment type="subcellular location">
    <subcellularLocation>
        <location evidence="1">Membrane</location>
        <topology evidence="1">Multi-pass membrane protein</topology>
    </subcellularLocation>
</comment>
<evidence type="ECO:0000256" key="4">
    <source>
        <dbReference type="ARBA" id="ARBA00023136"/>
    </source>
</evidence>
<keyword evidence="4 5" id="KW-0472">Membrane</keyword>
<evidence type="ECO:0000313" key="6">
    <source>
        <dbReference type="EMBL" id="PWL40212.1"/>
    </source>
</evidence>
<dbReference type="OrthoDB" id="122062at2"/>
<protein>
    <recommendedName>
        <fullName evidence="8">MtN3 and saliva related transmembrane protein</fullName>
    </recommendedName>
</protein>
<proteinExistence type="predicted"/>
<evidence type="ECO:0000256" key="1">
    <source>
        <dbReference type="ARBA" id="ARBA00004141"/>
    </source>
</evidence>
<evidence type="ECO:0000256" key="5">
    <source>
        <dbReference type="SAM" id="Phobius"/>
    </source>
</evidence>
<keyword evidence="7" id="KW-1185">Reference proteome</keyword>
<accession>A0A316L145</accession>
<keyword evidence="3 5" id="KW-1133">Transmembrane helix</keyword>
<feature type="transmembrane region" description="Helical" evidence="5">
    <location>
        <begin position="6"/>
        <end position="24"/>
    </location>
</feature>
<dbReference type="GO" id="GO:0051119">
    <property type="term" value="F:sugar transmembrane transporter activity"/>
    <property type="evidence" value="ECO:0007669"/>
    <property type="project" value="InterPro"/>
</dbReference>
<organism evidence="6 7">
    <name type="scientific">Flagellimonas aquimarina</name>
    <dbReference type="NCBI Taxonomy" id="2201895"/>
    <lineage>
        <taxon>Bacteria</taxon>
        <taxon>Pseudomonadati</taxon>
        <taxon>Bacteroidota</taxon>
        <taxon>Flavobacteriia</taxon>
        <taxon>Flavobacteriales</taxon>
        <taxon>Flavobacteriaceae</taxon>
        <taxon>Flagellimonas</taxon>
    </lineage>
</organism>
<dbReference type="GO" id="GO:0016020">
    <property type="term" value="C:membrane"/>
    <property type="evidence" value="ECO:0007669"/>
    <property type="project" value="UniProtKB-SubCell"/>
</dbReference>
<dbReference type="Pfam" id="PF04193">
    <property type="entry name" value="PQ-loop"/>
    <property type="match status" value="1"/>
</dbReference>
<dbReference type="NCBIfam" id="NF037968">
    <property type="entry name" value="SemiSWEET_2"/>
    <property type="match status" value="1"/>
</dbReference>
<dbReference type="Gene3D" id="1.20.1280.290">
    <property type="match status" value="1"/>
</dbReference>
<evidence type="ECO:0000313" key="7">
    <source>
        <dbReference type="Proteomes" id="UP000245762"/>
    </source>
</evidence>
<evidence type="ECO:0000256" key="3">
    <source>
        <dbReference type="ARBA" id="ARBA00022989"/>
    </source>
</evidence>
<dbReference type="Proteomes" id="UP000245762">
    <property type="component" value="Unassembled WGS sequence"/>
</dbReference>
<dbReference type="EMBL" id="QGEG01000001">
    <property type="protein sequence ID" value="PWL40212.1"/>
    <property type="molecule type" value="Genomic_DNA"/>
</dbReference>
<feature type="transmembrane region" description="Helical" evidence="5">
    <location>
        <begin position="59"/>
        <end position="79"/>
    </location>
</feature>
<keyword evidence="2 5" id="KW-0812">Transmembrane</keyword>
<evidence type="ECO:0008006" key="8">
    <source>
        <dbReference type="Google" id="ProtNLM"/>
    </source>
</evidence>
<reference evidence="6 7" key="1">
    <citation type="submission" date="2018-05" db="EMBL/GenBank/DDBJ databases">
        <title>Complete genome sequence of Flagellimonas aquimarina ECD12 isolated from seaweed Ecklonia cava.</title>
        <authorList>
            <person name="Choi S."/>
            <person name="Seong C."/>
        </authorList>
    </citation>
    <scope>NUCLEOTIDE SEQUENCE [LARGE SCALE GENOMIC DNA]</scope>
    <source>
        <strain evidence="6 7">ECD12</strain>
    </source>
</reference>
<dbReference type="InterPro" id="IPR006603">
    <property type="entry name" value="PQ-loop_rpt"/>
</dbReference>
<dbReference type="InterPro" id="IPR047662">
    <property type="entry name" value="SemiSWEET"/>
</dbReference>
<comment type="caution">
    <text evidence="6">The sequence shown here is derived from an EMBL/GenBank/DDBJ whole genome shotgun (WGS) entry which is preliminary data.</text>
</comment>